<evidence type="ECO:0000313" key="1">
    <source>
        <dbReference type="EMBL" id="KAH9802592.1"/>
    </source>
</evidence>
<proteinExistence type="predicted"/>
<sequence length="659" mass="74943">MATPKIDLEKFNGKNDFNMWKIKMEALLITQGLGDAIEPISKKDRKEVSSSKTPEEAAELDKKAKSIIILSLGDAVIIEVAKEKTIAGLWAKLESIYMTKSLANRLYIKKFTLKMMEGSSLDHHIDEFNKDYFTEYHEFDGGMVMMGNNAMCRVVGISTVKLRLQDGTLLMIKHVRHVPDLKRNLISLGKFDQIGYNIRLQYGDLRVMNGSKTILKGNRKNGVYVLDGEIIAGESGFSGSIKTDNTRLWHLRLGYISEKGLKELKKQGVLGKEKIGNLEWKSLVGNQTGKKVKKLRTDNGLEFYNQQFGSYCVNEGIMRHRRVKFTLQQYELAETMNRTLMEKVGCTLIQSKLPKSLWAEVLMTASYLVNLSPSSALDFKTLFEIWHGKPASYEGLRAIGRSAYAHVRQGKLAPRALKGVFVGYLEGVKGYKIRCTDLNPPKCIISRDVIFNEDELVNKTQLVEVTNPNPKPLEMLEFEVEQLDQRNIEEATSFEDVEDDSGKAQAPQPHVETKLNPQESDYQLTRDRKKRQIKPTKRFGHADLIALALVAAHDIADEEPKTFKEALESSNKKEWLAAMDDEIASLNKNKTWELVKKPVNRRVVGCKWIYKREEVDFKEVFSPVVRYASIRVILALTAVEDMEIDQLDVKTTFLHGRLQ</sequence>
<gene>
    <name evidence="1" type="ORF">KPL71_001454</name>
</gene>
<comment type="caution">
    <text evidence="1">The sequence shown here is derived from an EMBL/GenBank/DDBJ whole genome shotgun (WGS) entry which is preliminary data.</text>
</comment>
<keyword evidence="2" id="KW-1185">Reference proteome</keyword>
<accession>A0ACB8NWI5</accession>
<dbReference type="Proteomes" id="UP000829398">
    <property type="component" value="Chromosome 1"/>
</dbReference>
<dbReference type="EMBL" id="CM039170">
    <property type="protein sequence ID" value="KAH9802592.1"/>
    <property type="molecule type" value="Genomic_DNA"/>
</dbReference>
<protein>
    <submittedName>
        <fullName evidence="1">Integrase catalytic domain-containing protein</fullName>
    </submittedName>
</protein>
<reference evidence="2" key="1">
    <citation type="journal article" date="2023" name="Hortic. Res.">
        <title>A chromosome-level phased genome enabling allele-level studies in sweet orange: a case study on citrus Huanglongbing tolerance.</title>
        <authorList>
            <person name="Wu B."/>
            <person name="Yu Q."/>
            <person name="Deng Z."/>
            <person name="Duan Y."/>
            <person name="Luo F."/>
            <person name="Gmitter F. Jr."/>
        </authorList>
    </citation>
    <scope>NUCLEOTIDE SEQUENCE [LARGE SCALE GENOMIC DNA]</scope>
    <source>
        <strain evidence="2">cv. Valencia</strain>
    </source>
</reference>
<organism evidence="1 2">
    <name type="scientific">Citrus sinensis</name>
    <name type="common">Sweet orange</name>
    <name type="synonym">Citrus aurantium var. sinensis</name>
    <dbReference type="NCBI Taxonomy" id="2711"/>
    <lineage>
        <taxon>Eukaryota</taxon>
        <taxon>Viridiplantae</taxon>
        <taxon>Streptophyta</taxon>
        <taxon>Embryophyta</taxon>
        <taxon>Tracheophyta</taxon>
        <taxon>Spermatophyta</taxon>
        <taxon>Magnoliopsida</taxon>
        <taxon>eudicotyledons</taxon>
        <taxon>Gunneridae</taxon>
        <taxon>Pentapetalae</taxon>
        <taxon>rosids</taxon>
        <taxon>malvids</taxon>
        <taxon>Sapindales</taxon>
        <taxon>Rutaceae</taxon>
        <taxon>Aurantioideae</taxon>
        <taxon>Citrus</taxon>
    </lineage>
</organism>
<name>A0ACB8NWI5_CITSI</name>
<evidence type="ECO:0000313" key="2">
    <source>
        <dbReference type="Proteomes" id="UP000829398"/>
    </source>
</evidence>